<keyword evidence="7" id="KW-1185">Reference proteome</keyword>
<dbReference type="PANTHER" id="PTHR42241">
    <property type="entry name" value="HYPOTHETICAL MEMBRANE PROTEIN, CONSERVED, DUF998 FAMILY"/>
    <property type="match status" value="1"/>
</dbReference>
<name>A0A5N5U7F0_9EURY</name>
<dbReference type="InterPro" id="IPR009339">
    <property type="entry name" value="DUF998"/>
</dbReference>
<accession>A0A5N5U7F0</accession>
<dbReference type="PANTHER" id="PTHR42241:SF2">
    <property type="entry name" value="HYPOTHETICAL MEMBRANE PROTEIN, CONSERVED, DUF998 FAMILY"/>
    <property type="match status" value="1"/>
</dbReference>
<feature type="transmembrane region" description="Helical" evidence="1">
    <location>
        <begin position="7"/>
        <end position="32"/>
    </location>
</feature>
<proteinExistence type="predicted"/>
<dbReference type="Proteomes" id="UP000326865">
    <property type="component" value="Unassembled WGS sequence"/>
</dbReference>
<evidence type="ECO:0000313" key="7">
    <source>
        <dbReference type="Proteomes" id="UP000326865"/>
    </source>
</evidence>
<feature type="transmembrane region" description="Helical" evidence="1">
    <location>
        <begin position="79"/>
        <end position="100"/>
    </location>
</feature>
<gene>
    <name evidence="2" type="ORF">DM867_09580</name>
    <name evidence="3" type="ORF">DMP03_11215</name>
    <name evidence="4" type="ORF">DP108_05695</name>
</gene>
<dbReference type="EMBL" id="QJOW01000004">
    <property type="protein sequence ID" value="KAB7514418.1"/>
    <property type="molecule type" value="Genomic_DNA"/>
</dbReference>
<organism evidence="3 6">
    <name type="scientific">Halosegnis rubeus</name>
    <dbReference type="NCBI Taxonomy" id="2212850"/>
    <lineage>
        <taxon>Archaea</taxon>
        <taxon>Methanobacteriati</taxon>
        <taxon>Methanobacteriota</taxon>
        <taxon>Stenosarchaea group</taxon>
        <taxon>Halobacteria</taxon>
        <taxon>Halobacteriales</taxon>
        <taxon>Natronomonadaceae</taxon>
        <taxon>Halosegnis</taxon>
    </lineage>
</organism>
<dbReference type="EMBL" id="QKKZ01000003">
    <property type="protein sequence ID" value="KAB7514019.1"/>
    <property type="molecule type" value="Genomic_DNA"/>
</dbReference>
<feature type="transmembrane region" description="Helical" evidence="1">
    <location>
        <begin position="171"/>
        <end position="189"/>
    </location>
</feature>
<accession>A0A5N5U6C3</accession>
<feature type="transmembrane region" description="Helical" evidence="1">
    <location>
        <begin position="52"/>
        <end position="72"/>
    </location>
</feature>
<reference evidence="5 6" key="1">
    <citation type="submission" date="2019-10" db="EMBL/GenBank/DDBJ databases">
        <title>Unraveling microbial dark matter from salterns through culturing: the case of the genus Halosegnis.</title>
        <authorList>
            <person name="Duran-Viseras A."/>
            <person name="Andrei A.-S."/>
            <person name="Vera-Gargallo B."/>
            <person name="Ghai R."/>
            <person name="Sanchez-Porro C."/>
            <person name="Ventosa A."/>
        </authorList>
    </citation>
    <scope>NUCLEOTIDE SEQUENCE [LARGE SCALE GENOMIC DNA]</scope>
    <source>
        <strain evidence="3 6">F17-44</strain>
        <strain evidence="2 7">F18-79</strain>
        <strain evidence="4 5">F19-13</strain>
    </source>
</reference>
<keyword evidence="1" id="KW-0812">Transmembrane</keyword>
<dbReference type="Proteomes" id="UP000326302">
    <property type="component" value="Unassembled WGS sequence"/>
</dbReference>
<accession>A0A5N5UIZ2</accession>
<protein>
    <submittedName>
        <fullName evidence="3">DUF998 domain-containing protein</fullName>
    </submittedName>
</protein>
<dbReference type="EMBL" id="QMDY01000003">
    <property type="protein sequence ID" value="KAB7518668.1"/>
    <property type="molecule type" value="Genomic_DNA"/>
</dbReference>
<keyword evidence="1" id="KW-1133">Transmembrane helix</keyword>
<evidence type="ECO:0000313" key="3">
    <source>
        <dbReference type="EMBL" id="KAB7514418.1"/>
    </source>
</evidence>
<evidence type="ECO:0000313" key="4">
    <source>
        <dbReference type="EMBL" id="KAB7518668.1"/>
    </source>
</evidence>
<feature type="transmembrane region" description="Helical" evidence="1">
    <location>
        <begin position="106"/>
        <end position="127"/>
    </location>
</feature>
<evidence type="ECO:0000256" key="1">
    <source>
        <dbReference type="SAM" id="Phobius"/>
    </source>
</evidence>
<feature type="transmembrane region" description="Helical" evidence="1">
    <location>
        <begin position="139"/>
        <end position="159"/>
    </location>
</feature>
<dbReference type="OrthoDB" id="103507at2157"/>
<keyword evidence="1" id="KW-0472">Membrane</keyword>
<dbReference type="Proteomes" id="UP000326207">
    <property type="component" value="Unassembled WGS sequence"/>
</dbReference>
<evidence type="ECO:0000313" key="6">
    <source>
        <dbReference type="Proteomes" id="UP000326302"/>
    </source>
</evidence>
<dbReference type="AlphaFoldDB" id="A0A5N5U7F0"/>
<comment type="caution">
    <text evidence="3">The sequence shown here is derived from an EMBL/GenBank/DDBJ whole genome shotgun (WGS) entry which is preliminary data.</text>
</comment>
<dbReference type="RefSeq" id="WP_152120746.1">
    <property type="nucleotide sequence ID" value="NZ_QJOW01000004.1"/>
</dbReference>
<sequence>MNTTQRSVAVGVVGVLVSFLAILTAVGTASWFSWADNALSDLGVSAGVARPIFNYGLTATGVIALGFVPALWRTADHLAHRVAVVPFVIAMVGVAGVGLFPSDQPLHAPAAITAYLAFMTTPTVYGVGDLLVGARRRGVATIASALAHLGFWVVWATQLQATLPGLAVPEFVGSTLFNAWVCYTATRLWDR</sequence>
<evidence type="ECO:0000313" key="5">
    <source>
        <dbReference type="Proteomes" id="UP000326207"/>
    </source>
</evidence>
<dbReference type="Pfam" id="PF06197">
    <property type="entry name" value="DUF998"/>
    <property type="match status" value="1"/>
</dbReference>
<evidence type="ECO:0000313" key="2">
    <source>
        <dbReference type="EMBL" id="KAB7514019.1"/>
    </source>
</evidence>